<evidence type="ECO:0000313" key="2">
    <source>
        <dbReference type="EMBL" id="KOF65436.1"/>
    </source>
</evidence>
<sequence>MFGFHPLSQIVYAIYVVRFSLNSLSGSNLLLVMHQLYNFFSYFINKSPIYRLCITTAFDLVFSSCFFSYCDVSVTHVVTFEMDFLNASIYTSNCSDHFYIQMPR</sequence>
<name>A0A0L8FL43_OCTBM</name>
<accession>A0A0L8FL43</accession>
<organism evidence="2">
    <name type="scientific">Octopus bimaculoides</name>
    <name type="common">California two-spotted octopus</name>
    <dbReference type="NCBI Taxonomy" id="37653"/>
    <lineage>
        <taxon>Eukaryota</taxon>
        <taxon>Metazoa</taxon>
        <taxon>Spiralia</taxon>
        <taxon>Lophotrochozoa</taxon>
        <taxon>Mollusca</taxon>
        <taxon>Cephalopoda</taxon>
        <taxon>Coleoidea</taxon>
        <taxon>Octopodiformes</taxon>
        <taxon>Octopoda</taxon>
        <taxon>Incirrata</taxon>
        <taxon>Octopodidae</taxon>
        <taxon>Octopus</taxon>
    </lineage>
</organism>
<keyword evidence="1" id="KW-1133">Transmembrane helix</keyword>
<keyword evidence="1" id="KW-0472">Membrane</keyword>
<gene>
    <name evidence="2" type="ORF">OCBIM_22015534mg</name>
</gene>
<proteinExistence type="predicted"/>
<dbReference type="AlphaFoldDB" id="A0A0L8FL43"/>
<dbReference type="EMBL" id="KQ429401">
    <property type="protein sequence ID" value="KOF65436.1"/>
    <property type="molecule type" value="Genomic_DNA"/>
</dbReference>
<reference evidence="2" key="1">
    <citation type="submission" date="2015-07" db="EMBL/GenBank/DDBJ databases">
        <title>MeaNS - Measles Nucleotide Surveillance Program.</title>
        <authorList>
            <person name="Tran T."/>
            <person name="Druce J."/>
        </authorList>
    </citation>
    <scope>NUCLEOTIDE SEQUENCE</scope>
    <source>
        <strain evidence="2">UCB-OBI-ISO-001</strain>
        <tissue evidence="2">Gonad</tissue>
    </source>
</reference>
<feature type="transmembrane region" description="Helical" evidence="1">
    <location>
        <begin position="12"/>
        <end position="37"/>
    </location>
</feature>
<evidence type="ECO:0000256" key="1">
    <source>
        <dbReference type="SAM" id="Phobius"/>
    </source>
</evidence>
<keyword evidence="1" id="KW-0812">Transmembrane</keyword>
<protein>
    <submittedName>
        <fullName evidence="2">Uncharacterized protein</fullName>
    </submittedName>
</protein>